<dbReference type="OrthoDB" id="5526340at2"/>
<dbReference type="InterPro" id="IPR036388">
    <property type="entry name" value="WH-like_DNA-bd_sf"/>
</dbReference>
<dbReference type="GO" id="GO:0003700">
    <property type="term" value="F:DNA-binding transcription factor activity"/>
    <property type="evidence" value="ECO:0007669"/>
    <property type="project" value="InterPro"/>
</dbReference>
<comment type="similarity">
    <text evidence="1">Belongs to the LysR transcriptional regulatory family.</text>
</comment>
<dbReference type="EMBL" id="PYMB01000001">
    <property type="protein sequence ID" value="PSW16500.1"/>
    <property type="molecule type" value="Genomic_DNA"/>
</dbReference>
<feature type="domain" description="HTH lysR-type" evidence="5">
    <location>
        <begin position="5"/>
        <end position="62"/>
    </location>
</feature>
<evidence type="ECO:0000313" key="6">
    <source>
        <dbReference type="EMBL" id="PSW16500.1"/>
    </source>
</evidence>
<sequence>MKDLPTTKELAAFLVTSKTLSFTSAADELNVTQGAISRQIIALENRLKTPLFHRQARGLALTDKGKEFLPLIEKAVNQIQHAVAKVSADENLVKLKAPSCITTWLLPKLMAFQQAHPDIDVELTSAINHSVNFSTEPFNAAICYGHEPQSAELAANLLFEEILAPMCSPELVSPKLCSPSLIAGDENEMTADAMSQYTWLHATQDRSDWKLWLSKTGNTHAVFASQNQHFATLDLAVSASLQGFGIAIGDVTLAKPDLDSHRLIMPNNNTVASGKGYYLMYPVSQQSKAMKRLIQWLIDH</sequence>
<dbReference type="PROSITE" id="PS50931">
    <property type="entry name" value="HTH_LYSR"/>
    <property type="match status" value="1"/>
</dbReference>
<dbReference type="SUPFAM" id="SSF46785">
    <property type="entry name" value="Winged helix' DNA-binding domain"/>
    <property type="match status" value="1"/>
</dbReference>
<dbReference type="PRINTS" id="PR00039">
    <property type="entry name" value="HTHLYSR"/>
</dbReference>
<evidence type="ECO:0000256" key="3">
    <source>
        <dbReference type="ARBA" id="ARBA00023125"/>
    </source>
</evidence>
<dbReference type="InterPro" id="IPR005119">
    <property type="entry name" value="LysR_subst-bd"/>
</dbReference>
<evidence type="ECO:0000259" key="5">
    <source>
        <dbReference type="PROSITE" id="PS50931"/>
    </source>
</evidence>
<dbReference type="InterPro" id="IPR000847">
    <property type="entry name" value="LysR_HTH_N"/>
</dbReference>
<organism evidence="6 7">
    <name type="scientific">Photobacterium rosenbergii</name>
    <dbReference type="NCBI Taxonomy" id="294936"/>
    <lineage>
        <taxon>Bacteria</taxon>
        <taxon>Pseudomonadati</taxon>
        <taxon>Pseudomonadota</taxon>
        <taxon>Gammaproteobacteria</taxon>
        <taxon>Vibrionales</taxon>
        <taxon>Vibrionaceae</taxon>
        <taxon>Photobacterium</taxon>
    </lineage>
</organism>
<dbReference type="GO" id="GO:0043565">
    <property type="term" value="F:sequence-specific DNA binding"/>
    <property type="evidence" value="ECO:0007669"/>
    <property type="project" value="TreeGrafter"/>
</dbReference>
<accession>A0A2T3NLX7</accession>
<dbReference type="FunFam" id="1.10.10.10:FF:000001">
    <property type="entry name" value="LysR family transcriptional regulator"/>
    <property type="match status" value="1"/>
</dbReference>
<dbReference type="Gene3D" id="3.40.190.10">
    <property type="entry name" value="Periplasmic binding protein-like II"/>
    <property type="match status" value="2"/>
</dbReference>
<name>A0A2T3NLX7_9GAMM</name>
<evidence type="ECO:0000313" key="7">
    <source>
        <dbReference type="Proteomes" id="UP000241346"/>
    </source>
</evidence>
<evidence type="ECO:0000256" key="1">
    <source>
        <dbReference type="ARBA" id="ARBA00009437"/>
    </source>
</evidence>
<dbReference type="GO" id="GO:0006351">
    <property type="term" value="P:DNA-templated transcription"/>
    <property type="evidence" value="ECO:0007669"/>
    <property type="project" value="TreeGrafter"/>
</dbReference>
<dbReference type="PANTHER" id="PTHR30537:SF26">
    <property type="entry name" value="GLYCINE CLEAVAGE SYSTEM TRANSCRIPTIONAL ACTIVATOR"/>
    <property type="match status" value="1"/>
</dbReference>
<dbReference type="Proteomes" id="UP000241346">
    <property type="component" value="Unassembled WGS sequence"/>
</dbReference>
<dbReference type="PANTHER" id="PTHR30537">
    <property type="entry name" value="HTH-TYPE TRANSCRIPTIONAL REGULATOR"/>
    <property type="match status" value="1"/>
</dbReference>
<protein>
    <submittedName>
        <fullName evidence="6">Transcriptional regulator</fullName>
    </submittedName>
</protein>
<evidence type="ECO:0000256" key="2">
    <source>
        <dbReference type="ARBA" id="ARBA00023015"/>
    </source>
</evidence>
<dbReference type="SUPFAM" id="SSF53850">
    <property type="entry name" value="Periplasmic binding protein-like II"/>
    <property type="match status" value="1"/>
</dbReference>
<dbReference type="Gene3D" id="1.10.10.10">
    <property type="entry name" value="Winged helix-like DNA-binding domain superfamily/Winged helix DNA-binding domain"/>
    <property type="match status" value="1"/>
</dbReference>
<dbReference type="Pfam" id="PF03466">
    <property type="entry name" value="LysR_substrate"/>
    <property type="match status" value="1"/>
</dbReference>
<comment type="caution">
    <text evidence="6">The sequence shown here is derived from an EMBL/GenBank/DDBJ whole genome shotgun (WGS) entry which is preliminary data.</text>
</comment>
<gene>
    <name evidence="6" type="ORF">C9J01_05735</name>
</gene>
<keyword evidence="2" id="KW-0805">Transcription regulation</keyword>
<dbReference type="InterPro" id="IPR036390">
    <property type="entry name" value="WH_DNA-bd_sf"/>
</dbReference>
<dbReference type="InterPro" id="IPR058163">
    <property type="entry name" value="LysR-type_TF_proteobact-type"/>
</dbReference>
<dbReference type="RefSeq" id="WP_107297122.1">
    <property type="nucleotide sequence ID" value="NZ_PYMB01000001.1"/>
</dbReference>
<proteinExistence type="inferred from homology"/>
<keyword evidence="4" id="KW-0804">Transcription</keyword>
<evidence type="ECO:0000256" key="4">
    <source>
        <dbReference type="ARBA" id="ARBA00023163"/>
    </source>
</evidence>
<dbReference type="Pfam" id="PF00126">
    <property type="entry name" value="HTH_1"/>
    <property type="match status" value="1"/>
</dbReference>
<dbReference type="AlphaFoldDB" id="A0A2T3NLX7"/>
<keyword evidence="3" id="KW-0238">DNA-binding</keyword>
<reference evidence="6 7" key="1">
    <citation type="submission" date="2018-03" db="EMBL/GenBank/DDBJ databases">
        <title>Whole genome sequencing of Histamine producing bacteria.</title>
        <authorList>
            <person name="Butler K."/>
        </authorList>
    </citation>
    <scope>NUCLEOTIDE SEQUENCE [LARGE SCALE GENOMIC DNA]</scope>
    <source>
        <strain evidence="6 7">DSM 19138</strain>
    </source>
</reference>